<evidence type="ECO:0000313" key="6">
    <source>
        <dbReference type="Proteomes" id="UP001382727"/>
    </source>
</evidence>
<keyword evidence="6" id="KW-1185">Reference proteome</keyword>
<evidence type="ECO:0000256" key="1">
    <source>
        <dbReference type="ARBA" id="ARBA00022448"/>
    </source>
</evidence>
<dbReference type="EMBL" id="CP144913">
    <property type="protein sequence ID" value="WXB75843.1"/>
    <property type="molecule type" value="Genomic_DNA"/>
</dbReference>
<name>A0ABZ2MFS8_9MICO</name>
<dbReference type="InterPro" id="IPR004670">
    <property type="entry name" value="NhaA"/>
</dbReference>
<proteinExistence type="predicted"/>
<evidence type="ECO:0000256" key="4">
    <source>
        <dbReference type="ARBA" id="ARBA00023065"/>
    </source>
</evidence>
<keyword evidence="4" id="KW-0406">Ion transport</keyword>
<sequence length="78" mass="8415">MFRSSSPPLGIGRWLRSESGSAVLLIVVTTFALLWANSPLSSSYFELWHQSVGIDVGPFGLHLDVPGHHVGDSRLVGV</sequence>
<organism evidence="5 6">
    <name type="scientific">Janibacter alittae</name>
    <dbReference type="NCBI Taxonomy" id="3115209"/>
    <lineage>
        <taxon>Bacteria</taxon>
        <taxon>Bacillati</taxon>
        <taxon>Actinomycetota</taxon>
        <taxon>Actinomycetes</taxon>
        <taxon>Micrococcales</taxon>
        <taxon>Intrasporangiaceae</taxon>
        <taxon>Janibacter</taxon>
    </lineage>
</organism>
<dbReference type="Pfam" id="PF06965">
    <property type="entry name" value="Na_H_antiport_1"/>
    <property type="match status" value="1"/>
</dbReference>
<dbReference type="InterPro" id="IPR023171">
    <property type="entry name" value="Na/H_antiporter_dom_sf"/>
</dbReference>
<evidence type="ECO:0000256" key="3">
    <source>
        <dbReference type="ARBA" id="ARBA00023053"/>
    </source>
</evidence>
<dbReference type="Proteomes" id="UP001382727">
    <property type="component" value="Chromosome"/>
</dbReference>
<keyword evidence="2" id="KW-0050">Antiport</keyword>
<evidence type="ECO:0000256" key="2">
    <source>
        <dbReference type="ARBA" id="ARBA00022449"/>
    </source>
</evidence>
<dbReference type="RefSeq" id="WP_338748614.1">
    <property type="nucleotide sequence ID" value="NZ_CP144913.1"/>
</dbReference>
<accession>A0ABZ2MFS8</accession>
<dbReference type="Gene3D" id="1.20.1530.10">
    <property type="entry name" value="Na+/H+ antiporter like domain"/>
    <property type="match status" value="1"/>
</dbReference>
<evidence type="ECO:0000313" key="5">
    <source>
        <dbReference type="EMBL" id="WXB75843.1"/>
    </source>
</evidence>
<keyword evidence="3" id="KW-0915">Sodium</keyword>
<protein>
    <submittedName>
        <fullName evidence="5">Na+/H+ antiporter NhaA</fullName>
    </submittedName>
</protein>
<gene>
    <name evidence="5" type="ORF">V1351_12925</name>
</gene>
<keyword evidence="1" id="KW-0813">Transport</keyword>
<reference evidence="5 6" key="1">
    <citation type="submission" date="2024-02" db="EMBL/GenBank/DDBJ databases">
        <title>Janibacter sp. nov., isolated from gut of marine sandworm.</title>
        <authorList>
            <person name="Kim B."/>
            <person name="Jun M.O."/>
            <person name="Shin N.-R."/>
        </authorList>
    </citation>
    <scope>NUCLEOTIDE SEQUENCE [LARGE SCALE GENOMIC DNA]</scope>
    <source>
        <strain evidence="5 6">A1S7</strain>
    </source>
</reference>